<dbReference type="KEGG" id="gcr:GcLGCM259_0861"/>
<dbReference type="PANTHER" id="PTHR43283:SF7">
    <property type="entry name" value="BETA-LACTAMASE-RELATED DOMAIN-CONTAINING PROTEIN"/>
    <property type="match status" value="1"/>
</dbReference>
<dbReference type="RefSeq" id="WP_217496553.1">
    <property type="nucleotide sequence ID" value="NZ_CP034412.1"/>
</dbReference>
<sequence>MDAMDQQGNAVMVDVTNWKQPQNLHWSFQHMADFLPTAPIARGSGPVAELPAAHRDLDSVLVPGTVPGQAPVSVGAVMASTNTDGWMLLHRGQVLTEQYFGQMNADSVHLLMSVSKSLIGVVAGALCDAGTLDADAQLTDYLPELEGTGYAGATVRHLLDMRSGINFSENYLDPLSGIRLLEQAIGWAPTLAPGPTGMYPFLKTLQRKTAHGGFFEYRSCETDMLGWVCEAAARQPMAQLMSAVLWGKIGAEADAVLDIDQFGTGTFDGGISASLRDMARFGSMLLNDGVSLSGQRVLSSTWMAETLEGAPDSRDAFATSPGDYRMPGGMYRNQLWFPYSGNDVFLCMGIHGQLVYINRPAEVVAVKLSSWPLPQEPAKLFATLGAFDAIAAALLVETSTAPEPGAAAAGPATAAGQ</sequence>
<dbReference type="InterPro" id="IPR001466">
    <property type="entry name" value="Beta-lactam-related"/>
</dbReference>
<dbReference type="InterPro" id="IPR012338">
    <property type="entry name" value="Beta-lactam/transpept-like"/>
</dbReference>
<name>A0A5B7WRN2_9MICC</name>
<keyword evidence="3" id="KW-1185">Reference proteome</keyword>
<dbReference type="GO" id="GO:0016787">
    <property type="term" value="F:hydrolase activity"/>
    <property type="evidence" value="ECO:0007669"/>
    <property type="project" value="UniProtKB-KW"/>
</dbReference>
<dbReference type="Proteomes" id="UP000307000">
    <property type="component" value="Chromosome"/>
</dbReference>
<gene>
    <name evidence="2" type="ORF">GcLGCM259_0861</name>
</gene>
<proteinExistence type="predicted"/>
<dbReference type="SUPFAM" id="SSF56601">
    <property type="entry name" value="beta-lactamase/transpeptidase-like"/>
    <property type="match status" value="1"/>
</dbReference>
<dbReference type="PANTHER" id="PTHR43283">
    <property type="entry name" value="BETA-LACTAMASE-RELATED"/>
    <property type="match status" value="1"/>
</dbReference>
<organism evidence="2 3">
    <name type="scientific">Glutamicibacter creatinolyticus</name>
    <dbReference type="NCBI Taxonomy" id="162496"/>
    <lineage>
        <taxon>Bacteria</taxon>
        <taxon>Bacillati</taxon>
        <taxon>Actinomycetota</taxon>
        <taxon>Actinomycetes</taxon>
        <taxon>Micrococcales</taxon>
        <taxon>Micrococcaceae</taxon>
        <taxon>Glutamicibacter</taxon>
    </lineage>
</organism>
<evidence type="ECO:0000313" key="3">
    <source>
        <dbReference type="Proteomes" id="UP000307000"/>
    </source>
</evidence>
<dbReference type="EMBL" id="CP034412">
    <property type="protein sequence ID" value="QCY46617.1"/>
    <property type="molecule type" value="Genomic_DNA"/>
</dbReference>
<dbReference type="Gene3D" id="3.40.710.10">
    <property type="entry name" value="DD-peptidase/beta-lactamase superfamily"/>
    <property type="match status" value="1"/>
</dbReference>
<dbReference type="Pfam" id="PF00144">
    <property type="entry name" value="Beta-lactamase"/>
    <property type="match status" value="1"/>
</dbReference>
<accession>A0A5B7WRN2</accession>
<evidence type="ECO:0000313" key="2">
    <source>
        <dbReference type="EMBL" id="QCY46617.1"/>
    </source>
</evidence>
<protein>
    <submittedName>
        <fullName evidence="2">6-aminohexanoate-dimer hydrolase</fullName>
    </submittedName>
</protein>
<dbReference type="InterPro" id="IPR050789">
    <property type="entry name" value="Diverse_Enzym_Activities"/>
</dbReference>
<dbReference type="AlphaFoldDB" id="A0A5B7WRN2"/>
<reference evidence="2 3" key="1">
    <citation type="submission" date="2018-12" db="EMBL/GenBank/DDBJ databases">
        <title>Complete Genome Sequence of Glutamicibacter creatinolyticus strain LGCM259,isolated from an abscess of a 12-year-old mare in Italy.</title>
        <authorList>
            <person name="Santos R.G."/>
            <person name="Silva A.L."/>
            <person name="Seyffert N."/>
            <person name="Castro T.L.P."/>
            <person name="Attili A.R."/>
            <person name="Rifici C."/>
            <person name="Mazzullo G."/>
            <person name="Brenig B."/>
            <person name="Venanzi F."/>
            <person name="Azevedo V."/>
        </authorList>
    </citation>
    <scope>NUCLEOTIDE SEQUENCE [LARGE SCALE GENOMIC DNA]</scope>
    <source>
        <strain evidence="2 3">LGCM 259</strain>
    </source>
</reference>
<evidence type="ECO:0000259" key="1">
    <source>
        <dbReference type="Pfam" id="PF00144"/>
    </source>
</evidence>
<feature type="domain" description="Beta-lactamase-related" evidence="1">
    <location>
        <begin position="86"/>
        <end position="376"/>
    </location>
</feature>
<keyword evidence="2" id="KW-0378">Hydrolase</keyword>